<protein>
    <submittedName>
        <fullName evidence="1">Uncharacterized protein</fullName>
    </submittedName>
</protein>
<gene>
    <name evidence="1" type="ORF">LCGC14_2731520</name>
</gene>
<sequence length="41" mass="4701">MNEEPEHIAIIAPTPAPYRAYEYDVVQKGLAGRYVFTVLFM</sequence>
<reference evidence="1" key="1">
    <citation type="journal article" date="2015" name="Nature">
        <title>Complex archaea that bridge the gap between prokaryotes and eukaryotes.</title>
        <authorList>
            <person name="Spang A."/>
            <person name="Saw J.H."/>
            <person name="Jorgensen S.L."/>
            <person name="Zaremba-Niedzwiedzka K."/>
            <person name="Martijn J."/>
            <person name="Lind A.E."/>
            <person name="van Eijk R."/>
            <person name="Schleper C."/>
            <person name="Guy L."/>
            <person name="Ettema T.J."/>
        </authorList>
    </citation>
    <scope>NUCLEOTIDE SEQUENCE</scope>
</reference>
<name>A0A0F9BYV2_9ZZZZ</name>
<comment type="caution">
    <text evidence="1">The sequence shown here is derived from an EMBL/GenBank/DDBJ whole genome shotgun (WGS) entry which is preliminary data.</text>
</comment>
<accession>A0A0F9BYV2</accession>
<feature type="non-terminal residue" evidence="1">
    <location>
        <position position="41"/>
    </location>
</feature>
<proteinExistence type="predicted"/>
<dbReference type="EMBL" id="LAZR01049456">
    <property type="protein sequence ID" value="KKK89596.1"/>
    <property type="molecule type" value="Genomic_DNA"/>
</dbReference>
<evidence type="ECO:0000313" key="1">
    <source>
        <dbReference type="EMBL" id="KKK89596.1"/>
    </source>
</evidence>
<organism evidence="1">
    <name type="scientific">marine sediment metagenome</name>
    <dbReference type="NCBI Taxonomy" id="412755"/>
    <lineage>
        <taxon>unclassified sequences</taxon>
        <taxon>metagenomes</taxon>
        <taxon>ecological metagenomes</taxon>
    </lineage>
</organism>
<dbReference type="AlphaFoldDB" id="A0A0F9BYV2"/>